<name>A0A517PD11_9PLAN</name>
<evidence type="ECO:0000313" key="4">
    <source>
        <dbReference type="EMBL" id="QDT17201.1"/>
    </source>
</evidence>
<reference evidence="4 5" key="1">
    <citation type="submission" date="2019-02" db="EMBL/GenBank/DDBJ databases">
        <title>Deep-cultivation of Planctomycetes and their phenomic and genomic characterization uncovers novel biology.</title>
        <authorList>
            <person name="Wiegand S."/>
            <person name="Jogler M."/>
            <person name="Boedeker C."/>
            <person name="Pinto D."/>
            <person name="Vollmers J."/>
            <person name="Rivas-Marin E."/>
            <person name="Kohn T."/>
            <person name="Peeters S.H."/>
            <person name="Heuer A."/>
            <person name="Rast P."/>
            <person name="Oberbeckmann S."/>
            <person name="Bunk B."/>
            <person name="Jeske O."/>
            <person name="Meyerdierks A."/>
            <person name="Storesund J.E."/>
            <person name="Kallscheuer N."/>
            <person name="Luecker S."/>
            <person name="Lage O.M."/>
            <person name="Pohl T."/>
            <person name="Merkel B.J."/>
            <person name="Hornburger P."/>
            <person name="Mueller R.-W."/>
            <person name="Bruemmer F."/>
            <person name="Labrenz M."/>
            <person name="Spormann A.M."/>
            <person name="Op den Camp H."/>
            <person name="Overmann J."/>
            <person name="Amann R."/>
            <person name="Jetten M.S.M."/>
            <person name="Mascher T."/>
            <person name="Medema M.H."/>
            <person name="Devos D.P."/>
            <person name="Kaster A.-K."/>
            <person name="Ovreas L."/>
            <person name="Rohde M."/>
            <person name="Galperin M.Y."/>
            <person name="Jogler C."/>
        </authorList>
    </citation>
    <scope>NUCLEOTIDE SEQUENCE [LARGE SCALE GENOMIC DNA]</scope>
    <source>
        <strain evidence="4 5">CA12</strain>
    </source>
</reference>
<gene>
    <name evidence="4" type="ORF">CA12_33130</name>
</gene>
<dbReference type="Proteomes" id="UP000318741">
    <property type="component" value="Chromosome"/>
</dbReference>
<dbReference type="KEGG" id="acaf:CA12_33130"/>
<dbReference type="InterPro" id="IPR011475">
    <property type="entry name" value="DUF1583"/>
</dbReference>
<feature type="chain" id="PRO_5021714054" description="DUF1583 domain-containing protein" evidence="2">
    <location>
        <begin position="23"/>
        <end position="284"/>
    </location>
</feature>
<protein>
    <recommendedName>
        <fullName evidence="3">DUF1583 domain-containing protein</fullName>
    </recommendedName>
</protein>
<sequence precursor="true">MTRHATTLALLSTALLSTALLAGCGDRGPSDADAETFEVEFASVPEWGPVVSLNGHEPAKAVRVEGGEAVVSVPSGEKGNRVAVDLKFGLTGDFSTEGAFRSLTLPEVREGYGSGVGLQLNRGTGQYTMLSLGRVRMPHPGMSKVPDVWKIVRREEKPDGSHHHEHVFFPTSAKSGRIKFVREGGVIRCLAAEGEDESFRELTVMEFGSEPVERVALSVDTGGSMDQPTAATLTHLSVTADSLPVGPPAEPRDTRFSPMTIALAIAAVAFAGAGVAVWRRRSNA</sequence>
<dbReference type="RefSeq" id="WP_145360096.1">
    <property type="nucleotide sequence ID" value="NZ_CP036265.1"/>
</dbReference>
<dbReference type="PROSITE" id="PS51257">
    <property type="entry name" value="PROKAR_LIPOPROTEIN"/>
    <property type="match status" value="1"/>
</dbReference>
<dbReference type="OrthoDB" id="281175at2"/>
<feature type="transmembrane region" description="Helical" evidence="1">
    <location>
        <begin position="256"/>
        <end position="278"/>
    </location>
</feature>
<dbReference type="AlphaFoldDB" id="A0A517PD11"/>
<accession>A0A517PD11</accession>
<keyword evidence="1" id="KW-1133">Transmembrane helix</keyword>
<evidence type="ECO:0000256" key="2">
    <source>
        <dbReference type="SAM" id="SignalP"/>
    </source>
</evidence>
<dbReference type="EMBL" id="CP036265">
    <property type="protein sequence ID" value="QDT17201.1"/>
    <property type="molecule type" value="Genomic_DNA"/>
</dbReference>
<evidence type="ECO:0000256" key="1">
    <source>
        <dbReference type="SAM" id="Phobius"/>
    </source>
</evidence>
<evidence type="ECO:0000313" key="5">
    <source>
        <dbReference type="Proteomes" id="UP000318741"/>
    </source>
</evidence>
<dbReference type="Pfam" id="PF07622">
    <property type="entry name" value="DUF1583"/>
    <property type="match status" value="1"/>
</dbReference>
<keyword evidence="5" id="KW-1185">Reference proteome</keyword>
<keyword evidence="1" id="KW-0472">Membrane</keyword>
<feature type="signal peptide" evidence="2">
    <location>
        <begin position="1"/>
        <end position="22"/>
    </location>
</feature>
<keyword evidence="2" id="KW-0732">Signal</keyword>
<proteinExistence type="predicted"/>
<keyword evidence="1" id="KW-0812">Transmembrane</keyword>
<evidence type="ECO:0000259" key="3">
    <source>
        <dbReference type="Pfam" id="PF07622"/>
    </source>
</evidence>
<organism evidence="4 5">
    <name type="scientific">Alienimonas californiensis</name>
    <dbReference type="NCBI Taxonomy" id="2527989"/>
    <lineage>
        <taxon>Bacteria</taxon>
        <taxon>Pseudomonadati</taxon>
        <taxon>Planctomycetota</taxon>
        <taxon>Planctomycetia</taxon>
        <taxon>Planctomycetales</taxon>
        <taxon>Planctomycetaceae</taxon>
        <taxon>Alienimonas</taxon>
    </lineage>
</organism>
<feature type="domain" description="DUF1583" evidence="3">
    <location>
        <begin position="157"/>
        <end position="247"/>
    </location>
</feature>